<dbReference type="AlphaFoldDB" id="A0A3L9LSP1"/>
<dbReference type="GO" id="GO:0005549">
    <property type="term" value="F:odorant binding"/>
    <property type="evidence" value="ECO:0007669"/>
    <property type="project" value="InterPro"/>
</dbReference>
<evidence type="ECO:0000256" key="7">
    <source>
        <dbReference type="ARBA" id="ARBA00023170"/>
    </source>
</evidence>
<keyword evidence="10" id="KW-1185">Reference proteome</keyword>
<comment type="caution">
    <text evidence="9">Lacks conserved residue(s) required for the propagation of feature annotation.</text>
</comment>
<evidence type="ECO:0000256" key="1">
    <source>
        <dbReference type="ARBA" id="ARBA00004141"/>
    </source>
</evidence>
<keyword evidence="5 9" id="KW-1133">Transmembrane helix</keyword>
<dbReference type="Pfam" id="PF02949">
    <property type="entry name" value="7tm_6"/>
    <property type="match status" value="1"/>
</dbReference>
<evidence type="ECO:0000313" key="10">
    <source>
        <dbReference type="Proteomes" id="UP000694920"/>
    </source>
</evidence>
<dbReference type="GeneID" id="107275028"/>
<dbReference type="PANTHER" id="PTHR21137">
    <property type="entry name" value="ODORANT RECEPTOR"/>
    <property type="match status" value="1"/>
</dbReference>
<evidence type="ECO:0000256" key="9">
    <source>
        <dbReference type="RuleBase" id="RU351113"/>
    </source>
</evidence>
<protein>
    <recommendedName>
        <fullName evidence="9">Odorant receptor</fullName>
    </recommendedName>
</protein>
<feature type="transmembrane region" description="Helical" evidence="9">
    <location>
        <begin position="375"/>
        <end position="397"/>
    </location>
</feature>
<accession>A0A3L9LSP1</accession>
<keyword evidence="2 9" id="KW-0716">Sensory transduction</keyword>
<proteinExistence type="inferred from homology"/>
<comment type="subcellular location">
    <subcellularLocation>
        <location evidence="9">Cell membrane</location>
        <topology evidence="9">Multi-pass membrane protein</topology>
    </subcellularLocation>
    <subcellularLocation>
        <location evidence="1">Membrane</location>
        <topology evidence="1">Multi-pass membrane protein</topology>
    </subcellularLocation>
</comment>
<evidence type="ECO:0000256" key="5">
    <source>
        <dbReference type="ARBA" id="ARBA00022989"/>
    </source>
</evidence>
<feature type="transmembrane region" description="Helical" evidence="9">
    <location>
        <begin position="275"/>
        <end position="297"/>
    </location>
</feature>
<comment type="similarity">
    <text evidence="9">Belongs to the insect chemoreceptor superfamily. Heteromeric odorant receptor channel (TC 1.A.69) family.</text>
</comment>
<feature type="transmembrane region" description="Helical" evidence="9">
    <location>
        <begin position="309"/>
        <end position="328"/>
    </location>
</feature>
<feature type="transmembrane region" description="Helical" evidence="9">
    <location>
        <begin position="131"/>
        <end position="154"/>
    </location>
</feature>
<dbReference type="PANTHER" id="PTHR21137:SF42">
    <property type="entry name" value="ODORANT RECEPTOR 83A"/>
    <property type="match status" value="1"/>
</dbReference>
<reference evidence="11" key="1">
    <citation type="submission" date="2025-08" db="UniProtKB">
        <authorList>
            <consortium name="RefSeq"/>
        </authorList>
    </citation>
    <scope>IDENTIFICATION</scope>
</reference>
<dbReference type="InterPro" id="IPR004117">
    <property type="entry name" value="7tm6_olfct_rcpt"/>
</dbReference>
<name>A0A3L9LSP1_CEPCN</name>
<dbReference type="GO" id="GO:0004984">
    <property type="term" value="F:olfactory receptor activity"/>
    <property type="evidence" value="ECO:0007669"/>
    <property type="project" value="InterPro"/>
</dbReference>
<feature type="transmembrane region" description="Helical" evidence="9">
    <location>
        <begin position="68"/>
        <end position="90"/>
    </location>
</feature>
<evidence type="ECO:0000256" key="6">
    <source>
        <dbReference type="ARBA" id="ARBA00023136"/>
    </source>
</evidence>
<evidence type="ECO:0000256" key="3">
    <source>
        <dbReference type="ARBA" id="ARBA00022692"/>
    </source>
</evidence>
<evidence type="ECO:0000256" key="4">
    <source>
        <dbReference type="ARBA" id="ARBA00022725"/>
    </source>
</evidence>
<dbReference type="GO" id="GO:0007165">
    <property type="term" value="P:signal transduction"/>
    <property type="evidence" value="ECO:0007669"/>
    <property type="project" value="UniProtKB-KW"/>
</dbReference>
<keyword evidence="3 9" id="KW-0812">Transmembrane</keyword>
<dbReference type="GO" id="GO:0005886">
    <property type="term" value="C:plasma membrane"/>
    <property type="evidence" value="ECO:0007669"/>
    <property type="project" value="UniProtKB-SubCell"/>
</dbReference>
<evidence type="ECO:0000256" key="2">
    <source>
        <dbReference type="ARBA" id="ARBA00022606"/>
    </source>
</evidence>
<evidence type="ECO:0000256" key="8">
    <source>
        <dbReference type="ARBA" id="ARBA00023224"/>
    </source>
</evidence>
<gene>
    <name evidence="11" type="primary">LOC107275028</name>
</gene>
<sequence length="400" mass="44618">MTIQKISFDDVIMLNRVTLRGVGILKFPGFKKSSSKIIQGFLIALMMANALYLMISMSYVLIFSNHEMTTLLSTMAPLMSITSGSSRYLLAVYNKVLIERILEVNKQVWNCATKQQDYETLKNYGLRARALTAMLFGSASLTVVFFLATPILAITNEPMDFYSNSTGNFALRRALPLPSPFETFSSPYYELAYVAQGIATCYLGVAVSTVDALSTVLVIHGCAQFKLLNNRLLGIVRQDLQSASNYYGHDQRARFFKTSFRFHRSILEYCYTLEAVVSISNLISVLTCMCAISFCAVNIVRGGADLLKFLGLFMVFIMQMLFVCWPADYLSSESTNIAFAFYNCSWYNYEKSIGSSIQIAIARSQNPVALTAGKFVIMSLETFTSILSSAMSFFAVLKSI</sequence>
<dbReference type="Proteomes" id="UP000694920">
    <property type="component" value="Unplaced"/>
</dbReference>
<evidence type="ECO:0000313" key="11">
    <source>
        <dbReference type="RefSeq" id="XP_015610247.1"/>
    </source>
</evidence>
<keyword evidence="4 9" id="KW-0552">Olfaction</keyword>
<keyword evidence="8 9" id="KW-0807">Transducer</keyword>
<feature type="transmembrane region" description="Helical" evidence="9">
    <location>
        <begin position="41"/>
        <end position="62"/>
    </location>
</feature>
<dbReference type="RefSeq" id="XP_015610247.1">
    <property type="nucleotide sequence ID" value="XM_015754761.2"/>
</dbReference>
<dbReference type="KEGG" id="ccin:107275028"/>
<organism evidence="10 11">
    <name type="scientific">Cephus cinctus</name>
    <name type="common">Wheat stem sawfly</name>
    <dbReference type="NCBI Taxonomy" id="211228"/>
    <lineage>
        <taxon>Eukaryota</taxon>
        <taxon>Metazoa</taxon>
        <taxon>Ecdysozoa</taxon>
        <taxon>Arthropoda</taxon>
        <taxon>Hexapoda</taxon>
        <taxon>Insecta</taxon>
        <taxon>Pterygota</taxon>
        <taxon>Neoptera</taxon>
        <taxon>Endopterygota</taxon>
        <taxon>Hymenoptera</taxon>
        <taxon>Cephoidea</taxon>
        <taxon>Cephidae</taxon>
        <taxon>Cephus</taxon>
    </lineage>
</organism>
<keyword evidence="6 9" id="KW-0472">Membrane</keyword>
<dbReference type="OrthoDB" id="7673616at2759"/>
<keyword evidence="7 9" id="KW-0675">Receptor</keyword>